<protein>
    <submittedName>
        <fullName evidence="3">2-keto-4-pentenoate hydratase</fullName>
        <ecNumber evidence="3">4.2.1.80</ecNumber>
    </submittedName>
</protein>
<gene>
    <name evidence="3" type="primary">mhpD</name>
    <name evidence="3" type="ORF">RI844_19340</name>
</gene>
<accession>A0ABZ0GP59</accession>
<dbReference type="EC" id="4.2.1.80" evidence="3"/>
<dbReference type="EMBL" id="CP136600">
    <property type="protein sequence ID" value="WOH37489.1"/>
    <property type="molecule type" value="Genomic_DNA"/>
</dbReference>
<dbReference type="RefSeq" id="WP_348396277.1">
    <property type="nucleotide sequence ID" value="NZ_CP136600.1"/>
</dbReference>
<evidence type="ECO:0000313" key="3">
    <source>
        <dbReference type="EMBL" id="WOH37489.1"/>
    </source>
</evidence>
<dbReference type="PANTHER" id="PTHR30143">
    <property type="entry name" value="ACID HYDRATASE"/>
    <property type="match status" value="1"/>
</dbReference>
<sequence>MTSNATKLSQDENVIKAAANIRAAHESGQPCAPVRDLLTDKCLESAYAVQQINTQHWQQSGRRTVGVKAGLTSQTVQSQLGVDQPDFGVLYADMFIGDGESVAIDAVLQPKVEAEIALVLKNDIDLVNPTVVDIINATAYALPAIEIVGSRIADWNINIVDTIADNASSGLFVLGSKPVALTDLDLRLCGMVMERRGEQVSTGAGQACLGNPLNAAVWLAKTFVENGTPLKAGDIILTGALGPMVQVAPGDVIDTRISGLGSVRVAFAANQSKENTND</sequence>
<name>A0ABZ0GP59_9GAMM</name>
<dbReference type="Gene3D" id="3.90.850.10">
    <property type="entry name" value="Fumarylacetoacetase-like, C-terminal domain"/>
    <property type="match status" value="1"/>
</dbReference>
<dbReference type="PANTHER" id="PTHR30143:SF0">
    <property type="entry name" value="2-KETO-4-PENTENOATE HYDRATASE"/>
    <property type="match status" value="1"/>
</dbReference>
<dbReference type="Proteomes" id="UP001301442">
    <property type="component" value="Chromosome"/>
</dbReference>
<keyword evidence="1 3" id="KW-0456">Lyase</keyword>
<dbReference type="Pfam" id="PF01557">
    <property type="entry name" value="FAA_hydrolase"/>
    <property type="match status" value="1"/>
</dbReference>
<keyword evidence="4" id="KW-1185">Reference proteome</keyword>
<organism evidence="3 4">
    <name type="scientific">Thalassotalea fonticola</name>
    <dbReference type="NCBI Taxonomy" id="3065649"/>
    <lineage>
        <taxon>Bacteria</taxon>
        <taxon>Pseudomonadati</taxon>
        <taxon>Pseudomonadota</taxon>
        <taxon>Gammaproteobacteria</taxon>
        <taxon>Alteromonadales</taxon>
        <taxon>Colwelliaceae</taxon>
        <taxon>Thalassotalea</taxon>
    </lineage>
</organism>
<evidence type="ECO:0000313" key="4">
    <source>
        <dbReference type="Proteomes" id="UP001301442"/>
    </source>
</evidence>
<evidence type="ECO:0000259" key="2">
    <source>
        <dbReference type="Pfam" id="PF01557"/>
    </source>
</evidence>
<dbReference type="SUPFAM" id="SSF56529">
    <property type="entry name" value="FAH"/>
    <property type="match status" value="1"/>
</dbReference>
<dbReference type="InterPro" id="IPR011234">
    <property type="entry name" value="Fumarylacetoacetase-like_C"/>
</dbReference>
<reference evidence="3 4" key="1">
    <citation type="submission" date="2023-09" db="EMBL/GenBank/DDBJ databases">
        <authorList>
            <person name="Qi X."/>
        </authorList>
    </citation>
    <scope>NUCLEOTIDE SEQUENCE [LARGE SCALE GENOMIC DNA]</scope>
    <source>
        <strain evidence="3 4">S1-1</strain>
    </source>
</reference>
<evidence type="ECO:0000256" key="1">
    <source>
        <dbReference type="ARBA" id="ARBA00023239"/>
    </source>
</evidence>
<dbReference type="GO" id="GO:0008684">
    <property type="term" value="F:2-oxopent-4-enoate hydratase activity"/>
    <property type="evidence" value="ECO:0007669"/>
    <property type="project" value="UniProtKB-EC"/>
</dbReference>
<dbReference type="InterPro" id="IPR050772">
    <property type="entry name" value="Hydratase-Decarb/MhpD_sf"/>
</dbReference>
<dbReference type="InterPro" id="IPR036663">
    <property type="entry name" value="Fumarylacetoacetase_C_sf"/>
</dbReference>
<feature type="domain" description="Fumarylacetoacetase-like C-terminal" evidence="2">
    <location>
        <begin position="77"/>
        <end position="265"/>
    </location>
</feature>
<proteinExistence type="predicted"/>
<dbReference type="NCBIfam" id="NF008461">
    <property type="entry name" value="PRK11342.1"/>
    <property type="match status" value="1"/>
</dbReference>